<organism evidence="1 2">
    <name type="scientific">Daphnia magna</name>
    <dbReference type="NCBI Taxonomy" id="35525"/>
    <lineage>
        <taxon>Eukaryota</taxon>
        <taxon>Metazoa</taxon>
        <taxon>Ecdysozoa</taxon>
        <taxon>Arthropoda</taxon>
        <taxon>Crustacea</taxon>
        <taxon>Branchiopoda</taxon>
        <taxon>Diplostraca</taxon>
        <taxon>Cladocera</taxon>
        <taxon>Anomopoda</taxon>
        <taxon>Daphniidae</taxon>
        <taxon>Daphnia</taxon>
    </lineage>
</organism>
<evidence type="ECO:0000313" key="1">
    <source>
        <dbReference type="EMBL" id="KZS02344.1"/>
    </source>
</evidence>
<protein>
    <submittedName>
        <fullName evidence="1">Uncharacterized protein</fullName>
    </submittedName>
</protein>
<dbReference type="Proteomes" id="UP000076858">
    <property type="component" value="Unassembled WGS sequence"/>
</dbReference>
<sequence length="50" mass="6121">MLIQSRGHRFFDDHLWHSGFYRQRIYKGNCFIYHVLTAVNLDTFPICFQK</sequence>
<proteinExistence type="predicted"/>
<gene>
    <name evidence="1" type="ORF">APZ42_000655</name>
</gene>
<dbReference type="AlphaFoldDB" id="A0A164JH63"/>
<dbReference type="EMBL" id="LRGB01004627">
    <property type="protein sequence ID" value="KZS02344.1"/>
    <property type="molecule type" value="Genomic_DNA"/>
</dbReference>
<feature type="non-terminal residue" evidence="1">
    <location>
        <position position="50"/>
    </location>
</feature>
<evidence type="ECO:0000313" key="2">
    <source>
        <dbReference type="Proteomes" id="UP000076858"/>
    </source>
</evidence>
<keyword evidence="2" id="KW-1185">Reference proteome</keyword>
<comment type="caution">
    <text evidence="1">The sequence shown here is derived from an EMBL/GenBank/DDBJ whole genome shotgun (WGS) entry which is preliminary data.</text>
</comment>
<accession>A0A164JH63</accession>
<name>A0A164JH63_9CRUS</name>
<reference evidence="1 2" key="1">
    <citation type="submission" date="2016-03" db="EMBL/GenBank/DDBJ databases">
        <title>EvidentialGene: Evidence-directed Construction of Genes on Genomes.</title>
        <authorList>
            <person name="Gilbert D.G."/>
            <person name="Choi J.-H."/>
            <person name="Mockaitis K."/>
            <person name="Colbourne J."/>
            <person name="Pfrender M."/>
        </authorList>
    </citation>
    <scope>NUCLEOTIDE SEQUENCE [LARGE SCALE GENOMIC DNA]</scope>
    <source>
        <strain evidence="1 2">Xinb3</strain>
        <tissue evidence="1">Complete organism</tissue>
    </source>
</reference>